<sequence>MNDEAGSHLSNEENDFMLDNAYGEESLDELTSSIMLMARLQPAAKTTDIVPSYDDKAVSQVHDSSKAHEQVSHVKRKTIIQTIDDDQIDSNNIFDDPYVDNNGAKKAFRERENQYIEDIVDLEEKLSSHDRIVYKIAGLGYQNPECLKKAIAAQPKIYDGDMLHSEKLITNSTDLEETLEDAEESRNKMIHVNYDKINVLYETFVPQQEISAEQTCFSIPSTSNHSSESKDVPSE</sequence>
<dbReference type="Proteomes" id="UP001151760">
    <property type="component" value="Unassembled WGS sequence"/>
</dbReference>
<organism evidence="1 2">
    <name type="scientific">Tanacetum coccineum</name>
    <dbReference type="NCBI Taxonomy" id="301880"/>
    <lineage>
        <taxon>Eukaryota</taxon>
        <taxon>Viridiplantae</taxon>
        <taxon>Streptophyta</taxon>
        <taxon>Embryophyta</taxon>
        <taxon>Tracheophyta</taxon>
        <taxon>Spermatophyta</taxon>
        <taxon>Magnoliopsida</taxon>
        <taxon>eudicotyledons</taxon>
        <taxon>Gunneridae</taxon>
        <taxon>Pentapetalae</taxon>
        <taxon>asterids</taxon>
        <taxon>campanulids</taxon>
        <taxon>Asterales</taxon>
        <taxon>Asteraceae</taxon>
        <taxon>Asteroideae</taxon>
        <taxon>Anthemideae</taxon>
        <taxon>Anthemidinae</taxon>
        <taxon>Tanacetum</taxon>
    </lineage>
</organism>
<comment type="caution">
    <text evidence="1">The sequence shown here is derived from an EMBL/GenBank/DDBJ whole genome shotgun (WGS) entry which is preliminary data.</text>
</comment>
<reference evidence="1" key="1">
    <citation type="journal article" date="2022" name="Int. J. Mol. Sci.">
        <title>Draft Genome of Tanacetum Coccineum: Genomic Comparison of Closely Related Tanacetum-Family Plants.</title>
        <authorList>
            <person name="Yamashiro T."/>
            <person name="Shiraishi A."/>
            <person name="Nakayama K."/>
            <person name="Satake H."/>
        </authorList>
    </citation>
    <scope>NUCLEOTIDE SEQUENCE</scope>
</reference>
<name>A0ABQ5FFB2_9ASTR</name>
<reference evidence="1" key="2">
    <citation type="submission" date="2022-01" db="EMBL/GenBank/DDBJ databases">
        <authorList>
            <person name="Yamashiro T."/>
            <person name="Shiraishi A."/>
            <person name="Satake H."/>
            <person name="Nakayama K."/>
        </authorList>
    </citation>
    <scope>NUCLEOTIDE SEQUENCE</scope>
</reference>
<dbReference type="EMBL" id="BQNB010017324">
    <property type="protein sequence ID" value="GJT61859.1"/>
    <property type="molecule type" value="Genomic_DNA"/>
</dbReference>
<evidence type="ECO:0000313" key="1">
    <source>
        <dbReference type="EMBL" id="GJT61859.1"/>
    </source>
</evidence>
<proteinExistence type="predicted"/>
<keyword evidence="2" id="KW-1185">Reference proteome</keyword>
<protein>
    <submittedName>
        <fullName evidence="1">Uncharacterized protein</fullName>
    </submittedName>
</protein>
<evidence type="ECO:0000313" key="2">
    <source>
        <dbReference type="Proteomes" id="UP001151760"/>
    </source>
</evidence>
<gene>
    <name evidence="1" type="ORF">Tco_1005392</name>
</gene>
<accession>A0ABQ5FFB2</accession>